<feature type="region of interest" description="Disordered" evidence="1">
    <location>
        <begin position="340"/>
        <end position="401"/>
    </location>
</feature>
<proteinExistence type="predicted"/>
<dbReference type="OrthoDB" id="1751168at2759"/>
<dbReference type="Proteomes" id="UP000027138">
    <property type="component" value="Unassembled WGS sequence"/>
</dbReference>
<sequence>MMILGEFLVTPNAGSRVTKIKDVSRVSDYKKEDFVRKIVKKLSADKQGSIECSNLTESMKWLYKLIVHYIYPKSASLTYVNQNNPKKLPYGMILTPVFEFLNVNLDEHVGSSVSKLDSGSLKMKDEEEEKEKKEKEEKEEKMKEEKEKEEIEKQKKVKKEAEKKKEKGKGKLEEIVKEERKSEEKEEEKKSAEKAEEEEEGTQEEELEEERKEETEKESTVEKEESEKETRKIEEPEKSEKGKKVEEGSDAETEKLEISDEEKTTEDKTEQESELLSAQRSRKIMLGRIEKELIEEHNKEIDEAIQQCQTIIEQNQSLVKTLEKMKDVNMRKLATLKVKGTPYVPSSEKPKNVKHIAGKHRTHGRKPPLHPSSKRTESSSETAPAQPLRSSKRLRTGPKPL</sequence>
<feature type="compositionally biased region" description="Basic and acidic residues" evidence="1">
    <location>
        <begin position="122"/>
        <end position="194"/>
    </location>
</feature>
<feature type="compositionally biased region" description="Basic residues" evidence="1">
    <location>
        <begin position="390"/>
        <end position="401"/>
    </location>
</feature>
<feature type="region of interest" description="Disordered" evidence="1">
    <location>
        <begin position="111"/>
        <end position="281"/>
    </location>
</feature>
<keyword evidence="3" id="KW-1185">Reference proteome</keyword>
<gene>
    <name evidence="2" type="ORF">JCGZ_08920</name>
</gene>
<protein>
    <submittedName>
        <fullName evidence="2">Uncharacterized protein</fullName>
    </submittedName>
</protein>
<name>A0A067LEW3_JATCU</name>
<evidence type="ECO:0000313" key="2">
    <source>
        <dbReference type="EMBL" id="KDP46932.1"/>
    </source>
</evidence>
<feature type="compositionally biased region" description="Basic and acidic residues" evidence="1">
    <location>
        <begin position="209"/>
        <end position="271"/>
    </location>
</feature>
<feature type="compositionally biased region" description="Basic residues" evidence="1">
    <location>
        <begin position="352"/>
        <end position="368"/>
    </location>
</feature>
<evidence type="ECO:0000256" key="1">
    <source>
        <dbReference type="SAM" id="MobiDB-lite"/>
    </source>
</evidence>
<organism evidence="2 3">
    <name type="scientific">Jatropha curcas</name>
    <name type="common">Barbados nut</name>
    <dbReference type="NCBI Taxonomy" id="180498"/>
    <lineage>
        <taxon>Eukaryota</taxon>
        <taxon>Viridiplantae</taxon>
        <taxon>Streptophyta</taxon>
        <taxon>Embryophyta</taxon>
        <taxon>Tracheophyta</taxon>
        <taxon>Spermatophyta</taxon>
        <taxon>Magnoliopsida</taxon>
        <taxon>eudicotyledons</taxon>
        <taxon>Gunneridae</taxon>
        <taxon>Pentapetalae</taxon>
        <taxon>rosids</taxon>
        <taxon>fabids</taxon>
        <taxon>Malpighiales</taxon>
        <taxon>Euphorbiaceae</taxon>
        <taxon>Crotonoideae</taxon>
        <taxon>Jatropheae</taxon>
        <taxon>Jatropha</taxon>
    </lineage>
</organism>
<accession>A0A067LEW3</accession>
<dbReference type="AlphaFoldDB" id="A0A067LEW3"/>
<evidence type="ECO:0000313" key="3">
    <source>
        <dbReference type="Proteomes" id="UP000027138"/>
    </source>
</evidence>
<feature type="compositionally biased region" description="Acidic residues" evidence="1">
    <location>
        <begin position="195"/>
        <end position="208"/>
    </location>
</feature>
<dbReference type="EMBL" id="KK914203">
    <property type="protein sequence ID" value="KDP46932.1"/>
    <property type="molecule type" value="Genomic_DNA"/>
</dbReference>
<reference evidence="2 3" key="1">
    <citation type="journal article" date="2014" name="PLoS ONE">
        <title>Global Analysis of Gene Expression Profiles in Physic Nut (Jatropha curcas L.) Seedlings Exposed to Salt Stress.</title>
        <authorList>
            <person name="Zhang L."/>
            <person name="Zhang C."/>
            <person name="Wu P."/>
            <person name="Chen Y."/>
            <person name="Li M."/>
            <person name="Jiang H."/>
            <person name="Wu G."/>
        </authorList>
    </citation>
    <scope>NUCLEOTIDE SEQUENCE [LARGE SCALE GENOMIC DNA]</scope>
    <source>
        <strain evidence="3">cv. GZQX0401</strain>
        <tissue evidence="2">Young leaves</tissue>
    </source>
</reference>